<dbReference type="InterPro" id="IPR001394">
    <property type="entry name" value="Peptidase_C19_UCH"/>
</dbReference>
<dbReference type="EMBL" id="MDYQ01000269">
    <property type="protein sequence ID" value="PRP77343.1"/>
    <property type="molecule type" value="Genomic_DNA"/>
</dbReference>
<dbReference type="PANTHER" id="PTHR22975">
    <property type="entry name" value="UBIQUITIN SPECIFIC PROTEINASE"/>
    <property type="match status" value="1"/>
</dbReference>
<feature type="compositionally biased region" description="Basic and acidic residues" evidence="3">
    <location>
        <begin position="812"/>
        <end position="821"/>
    </location>
</feature>
<dbReference type="PROSITE" id="PS50235">
    <property type="entry name" value="USP_3"/>
    <property type="match status" value="1"/>
</dbReference>
<dbReference type="OrthoDB" id="205782at2759"/>
<dbReference type="SUPFAM" id="SSF53335">
    <property type="entry name" value="S-adenosyl-L-methionine-dependent methyltransferases"/>
    <property type="match status" value="1"/>
</dbReference>
<dbReference type="InterPro" id="IPR029063">
    <property type="entry name" value="SAM-dependent_MTases_sf"/>
</dbReference>
<name>A0A2P6N077_9EUKA</name>
<keyword evidence="6" id="KW-1185">Reference proteome</keyword>
<evidence type="ECO:0000259" key="4">
    <source>
        <dbReference type="PROSITE" id="PS50235"/>
    </source>
</evidence>
<dbReference type="InterPro" id="IPR038765">
    <property type="entry name" value="Papain-like_cys_pep_sf"/>
</dbReference>
<dbReference type="InterPro" id="IPR028889">
    <property type="entry name" value="USP"/>
</dbReference>
<organism evidence="5 6">
    <name type="scientific">Planoprotostelium fungivorum</name>
    <dbReference type="NCBI Taxonomy" id="1890364"/>
    <lineage>
        <taxon>Eukaryota</taxon>
        <taxon>Amoebozoa</taxon>
        <taxon>Evosea</taxon>
        <taxon>Variosea</taxon>
        <taxon>Cavosteliida</taxon>
        <taxon>Cavosteliaceae</taxon>
        <taxon>Planoprotostelium</taxon>
    </lineage>
</organism>
<feature type="domain" description="USP" evidence="4">
    <location>
        <begin position="372"/>
        <end position="691"/>
    </location>
</feature>
<accession>A0A2P6N077</accession>
<feature type="region of interest" description="Disordered" evidence="3">
    <location>
        <begin position="795"/>
        <end position="821"/>
    </location>
</feature>
<dbReference type="CDD" id="cd02440">
    <property type="entry name" value="AdoMet_MTases"/>
    <property type="match status" value="1"/>
</dbReference>
<gene>
    <name evidence="5" type="ORF">PROFUN_05588</name>
</gene>
<evidence type="ECO:0000256" key="2">
    <source>
        <dbReference type="ARBA" id="ARBA00022801"/>
    </source>
</evidence>
<protein>
    <recommendedName>
        <fullName evidence="4">USP domain-containing protein</fullName>
    </recommendedName>
</protein>
<proteinExistence type="predicted"/>
<dbReference type="GO" id="GO:0004843">
    <property type="term" value="F:cysteine-type deubiquitinase activity"/>
    <property type="evidence" value="ECO:0007669"/>
    <property type="project" value="InterPro"/>
</dbReference>
<evidence type="ECO:0000256" key="1">
    <source>
        <dbReference type="ARBA" id="ARBA00022786"/>
    </source>
</evidence>
<comment type="caution">
    <text evidence="5">The sequence shown here is derived from an EMBL/GenBank/DDBJ whole genome shotgun (WGS) entry which is preliminary data.</text>
</comment>
<sequence length="1555" mass="174914">MSQSEDKSFSYALNQRDDAEWERLRLQSRPIWECVGNRFVFSTEPKDIRSVLDLGCGSCEWLVSTSEAELEGATEFCGLDQSSALFPDTASLSKNGKTFDLRVGDLTDIKSIPREWEHKFDLVNMRLVLLWIPRRQWSNLAQVLQFVTKPGGYFQSVDFASALTRLDRPHLWGLKLVQHTFRQWQRCKSDVQHHPEEIMDFIREHLTLSTGNWMTCKFEERSLLMGAAHPLKGDKNVMIAVNVIRRAQSAKWFGNGYHQRGGVLKSFAMHHYVMDLMEETPAYPASSSFISLHRCMFMFIISISNVRGNGVIVDWIEFSTDNIQQSSRHEDSSLASANHTLSNSLTEYPNHPNQISQRQSLTGSLDSVIPEKGLINSKGEQNCFINSVIQALWHLESFRKAFGSCADHNHPGLTKPDSTCIFCALQVIFANYQYGQDDIIPPTALREAMSSLFKSQERFQLGQYADATEALEEIIFWLHAAVTFPNGTPEDEIDAICVPPCFVHKVFRLNVLEQQVCHRCGAQNEPMTSSNFVHYVYAAVLRRLSKRNIADFSRILKAADDEDKRPCSNECDIEQHLLNQPEVISVCIVWDSTQPPKEDISKVLDCIGMSIRPKDIFSSADGKDKDKTYILRGMICYYGCHYDSYFYNSQQKAWFVFDDANVKQVGTSWAKVKERCLLGKFQPSLLFYENSKNAPPPEISENEVISRTSHYNSSHRVPEEDKASDRLYYQPVRRPVYELDKNPIIEDYKTTGTSPHKLTTLGMMNLPPTVSHTNGTLNDNLYRTSLYHGYLNPHHIPSPSSSSEMYRMDSSATERDRHEEDVTRRLNSNGNHFISNNIAPHHHTNPQTDRTINHTLHRQPMMMPPSATSHHTNNILTPARAHATRSDATEPSRERITFDPMRETRFTVNGETFVTTSSAVHLSINDRLRDIAHLIDNAEPVSNPDRLLSAIGVDIGREERFYLWHVFLNPAYQGNTTSRPTSMPHLVRNMQRVLFIVCFFLLSSHLAESKTKTVQIQASSYGFTFQATPLTGSGLWSVYAARYTCSVSCGPFICIPMQSPLVVCQGSLTSDGSVTSVNVTITEDGALVLPASGTAQPGGVYLVSAPRNTVLRPAEPFLVSSNQIGNTTFFSIDMRRQTQPKNFTFVVPVYTTINSTVKLTLPAGLCISNDTYPVFSLSGDLKDTTRFDSTGPNCYYVSAGQKGNVTVSIQSTPVLSVNTTTEFNATLLRYFEFQISRNATQMVRLSISPASQSCQPATIALSAQSVFVLCDMAANLTVTSVVEETVDASQLSYQPKYNGSVVKITSATPMAIVSVDSDTEAYYINSEGDLLPCFRGYMYNAIIVGSDRPLYIISSNYNAVKWNLLPYKGDLTVFPTNDTYTFGHIQVPPFSRIIKDRYQNTASDRYPRYTLDQSFTDLVVVDRGFVFNTSIEVKANVNYTFNQYWTAHYKWNARVIVDNTGRNYYYAADPYQGPEDYIVLSDQIPPNTVFYIRELSDAQDQVDGVIRTTSSTDSSTTTVSGSITHTAPNQTTSAGGVEKVQALSLLALFVLAFLF</sequence>
<dbReference type="InterPro" id="IPR052398">
    <property type="entry name" value="Ubiquitin_hydrolase_53/54"/>
</dbReference>
<dbReference type="InterPro" id="IPR041698">
    <property type="entry name" value="Methyltransf_25"/>
</dbReference>
<reference evidence="5 6" key="1">
    <citation type="journal article" date="2018" name="Genome Biol. Evol.">
        <title>Multiple Roots of Fruiting Body Formation in Amoebozoa.</title>
        <authorList>
            <person name="Hillmann F."/>
            <person name="Forbes G."/>
            <person name="Novohradska S."/>
            <person name="Ferling I."/>
            <person name="Riege K."/>
            <person name="Groth M."/>
            <person name="Westermann M."/>
            <person name="Marz M."/>
            <person name="Spaller T."/>
            <person name="Winckler T."/>
            <person name="Schaap P."/>
            <person name="Glockner G."/>
        </authorList>
    </citation>
    <scope>NUCLEOTIDE SEQUENCE [LARGE SCALE GENOMIC DNA]</scope>
    <source>
        <strain evidence="5 6">Jena</strain>
    </source>
</reference>
<dbReference type="Proteomes" id="UP000241769">
    <property type="component" value="Unassembled WGS sequence"/>
</dbReference>
<dbReference type="SUPFAM" id="SSF54001">
    <property type="entry name" value="Cysteine proteinases"/>
    <property type="match status" value="1"/>
</dbReference>
<dbReference type="Pfam" id="PF13649">
    <property type="entry name" value="Methyltransf_25"/>
    <property type="match status" value="1"/>
</dbReference>
<dbReference type="Gene3D" id="3.40.50.150">
    <property type="entry name" value="Vaccinia Virus protein VP39"/>
    <property type="match status" value="1"/>
</dbReference>
<feature type="compositionally biased region" description="Low complexity" evidence="3">
    <location>
        <begin position="1508"/>
        <end position="1526"/>
    </location>
</feature>
<dbReference type="Pfam" id="PF00443">
    <property type="entry name" value="UCH"/>
    <property type="match status" value="1"/>
</dbReference>
<dbReference type="Gene3D" id="3.90.70.10">
    <property type="entry name" value="Cysteine proteinases"/>
    <property type="match status" value="1"/>
</dbReference>
<dbReference type="GO" id="GO:0016579">
    <property type="term" value="P:protein deubiquitination"/>
    <property type="evidence" value="ECO:0007669"/>
    <property type="project" value="InterPro"/>
</dbReference>
<evidence type="ECO:0000313" key="6">
    <source>
        <dbReference type="Proteomes" id="UP000241769"/>
    </source>
</evidence>
<evidence type="ECO:0000256" key="3">
    <source>
        <dbReference type="SAM" id="MobiDB-lite"/>
    </source>
</evidence>
<evidence type="ECO:0000313" key="5">
    <source>
        <dbReference type="EMBL" id="PRP77343.1"/>
    </source>
</evidence>
<keyword evidence="2" id="KW-0378">Hydrolase</keyword>
<dbReference type="PANTHER" id="PTHR22975:SF9">
    <property type="entry name" value="ECHINUS SPLICE FORM 3"/>
    <property type="match status" value="1"/>
</dbReference>
<keyword evidence="1" id="KW-0833">Ubl conjugation pathway</keyword>
<dbReference type="InParanoid" id="A0A2P6N077"/>
<feature type="region of interest" description="Disordered" evidence="3">
    <location>
        <begin position="1508"/>
        <end position="1531"/>
    </location>
</feature>